<dbReference type="PANTHER" id="PTHR34818:SF1">
    <property type="entry name" value="PROTEIN BLI-3"/>
    <property type="match status" value="1"/>
</dbReference>
<keyword evidence="3" id="KW-1185">Reference proteome</keyword>
<dbReference type="InterPro" id="IPR012349">
    <property type="entry name" value="Split_barrel_FMN-bd"/>
</dbReference>
<evidence type="ECO:0000313" key="2">
    <source>
        <dbReference type="EMBL" id="MFD0916494.1"/>
    </source>
</evidence>
<dbReference type="Proteomes" id="UP001597101">
    <property type="component" value="Unassembled WGS sequence"/>
</dbReference>
<dbReference type="InterPro" id="IPR052917">
    <property type="entry name" value="Stress-Dev_Protein"/>
</dbReference>
<dbReference type="Gene3D" id="2.30.110.10">
    <property type="entry name" value="Electron Transport, Fmn-binding Protein, Chain A"/>
    <property type="match status" value="1"/>
</dbReference>
<dbReference type="Pfam" id="PF16242">
    <property type="entry name" value="Pyrid_ox_like"/>
    <property type="match status" value="1"/>
</dbReference>
<accession>A0ABW3FDF0</accession>
<comment type="caution">
    <text evidence="2">The sequence shown here is derived from an EMBL/GenBank/DDBJ whole genome shotgun (WGS) entry which is preliminary data.</text>
</comment>
<dbReference type="RefSeq" id="WP_377212357.1">
    <property type="nucleotide sequence ID" value="NZ_JBHTJV010000006.1"/>
</dbReference>
<dbReference type="PANTHER" id="PTHR34818">
    <property type="entry name" value="PROTEIN BLI-3"/>
    <property type="match status" value="1"/>
</dbReference>
<dbReference type="InterPro" id="IPR038725">
    <property type="entry name" value="YdaG_split_barrel_FMN-bd"/>
</dbReference>
<evidence type="ECO:0000313" key="3">
    <source>
        <dbReference type="Proteomes" id="UP001597101"/>
    </source>
</evidence>
<name>A0ABW3FDF0_9HYPH</name>
<organism evidence="2 3">
    <name type="scientific">Pseudahrensia aquimaris</name>
    <dbReference type="NCBI Taxonomy" id="744461"/>
    <lineage>
        <taxon>Bacteria</taxon>
        <taxon>Pseudomonadati</taxon>
        <taxon>Pseudomonadota</taxon>
        <taxon>Alphaproteobacteria</taxon>
        <taxon>Hyphomicrobiales</taxon>
        <taxon>Ahrensiaceae</taxon>
        <taxon>Pseudahrensia</taxon>
    </lineage>
</organism>
<evidence type="ECO:0000259" key="1">
    <source>
        <dbReference type="Pfam" id="PF16242"/>
    </source>
</evidence>
<feature type="domain" description="General stress protein FMN-binding split barrel" evidence="1">
    <location>
        <begin position="4"/>
        <end position="150"/>
    </location>
</feature>
<sequence length="161" mass="17957">MSKDIDKLWDMISKPTACMVTTVDDGVLRSRPMAPYIDKKARTIRFITDRTSAKVEELHHDRDLALNFVNEDAMQYVSISGRGEVSADRGLITEMWGPYCDVFFGGDPKTADVVVITVKPDQAEFWDNDKGSIAMAYSFAKAYFTDEGPDLGDNAKLDMAS</sequence>
<dbReference type="SUPFAM" id="SSF50475">
    <property type="entry name" value="FMN-binding split barrel"/>
    <property type="match status" value="1"/>
</dbReference>
<proteinExistence type="predicted"/>
<protein>
    <submittedName>
        <fullName evidence="2">Pyridoxamine 5'-phosphate oxidase family protein</fullName>
    </submittedName>
</protein>
<dbReference type="EMBL" id="JBHTJV010000006">
    <property type="protein sequence ID" value="MFD0916494.1"/>
    <property type="molecule type" value="Genomic_DNA"/>
</dbReference>
<reference evidence="3" key="1">
    <citation type="journal article" date="2019" name="Int. J. Syst. Evol. Microbiol.">
        <title>The Global Catalogue of Microorganisms (GCM) 10K type strain sequencing project: providing services to taxonomists for standard genome sequencing and annotation.</title>
        <authorList>
            <consortium name="The Broad Institute Genomics Platform"/>
            <consortium name="The Broad Institute Genome Sequencing Center for Infectious Disease"/>
            <person name="Wu L."/>
            <person name="Ma J."/>
        </authorList>
    </citation>
    <scope>NUCLEOTIDE SEQUENCE [LARGE SCALE GENOMIC DNA]</scope>
    <source>
        <strain evidence="3">CCUG 60023</strain>
    </source>
</reference>
<gene>
    <name evidence="2" type="ORF">ACFQ14_08750</name>
</gene>